<dbReference type="EMBL" id="CP014168">
    <property type="protein sequence ID" value="AOH84376.1"/>
    <property type="molecule type" value="Genomic_DNA"/>
</dbReference>
<organism evidence="2 3">
    <name type="scientific">Sphingomonas panacis</name>
    <dbReference type="NCBI Taxonomy" id="1560345"/>
    <lineage>
        <taxon>Bacteria</taxon>
        <taxon>Pseudomonadati</taxon>
        <taxon>Pseudomonadota</taxon>
        <taxon>Alphaproteobacteria</taxon>
        <taxon>Sphingomonadales</taxon>
        <taxon>Sphingomonadaceae</taxon>
        <taxon>Sphingomonas</taxon>
    </lineage>
</organism>
<gene>
    <name evidence="2" type="ORF">AWL63_10785</name>
</gene>
<accession>A0A1B3ZAD6</accession>
<evidence type="ECO:0000259" key="1">
    <source>
        <dbReference type="Pfam" id="PF07978"/>
    </source>
</evidence>
<feature type="domain" description="NIPSNAP" evidence="1">
    <location>
        <begin position="11"/>
        <end position="117"/>
    </location>
</feature>
<evidence type="ECO:0000313" key="3">
    <source>
        <dbReference type="Proteomes" id="UP000094256"/>
    </source>
</evidence>
<reference evidence="2 3" key="1">
    <citation type="submission" date="2016-01" db="EMBL/GenBank/DDBJ databases">
        <title>Complete genome and mega plasmid sequence of Sphingomonas panacis DCY99 elicits systemic resistance in rice to Xanthomonas oryzae.</title>
        <authorList>
            <person name="Kim Y.J."/>
            <person name="Yang D.C."/>
            <person name="Sing P."/>
        </authorList>
    </citation>
    <scope>NUCLEOTIDE SEQUENCE [LARGE SCALE GENOMIC DNA]</scope>
    <source>
        <strain evidence="2 3">DCY99</strain>
    </source>
</reference>
<evidence type="ECO:0000313" key="2">
    <source>
        <dbReference type="EMBL" id="AOH84376.1"/>
    </source>
</evidence>
<protein>
    <recommendedName>
        <fullName evidence="1">NIPSNAP domain-containing protein</fullName>
    </recommendedName>
</protein>
<dbReference type="STRING" id="1560345.AWL63_10785"/>
<proteinExistence type="predicted"/>
<dbReference type="InterPro" id="IPR011008">
    <property type="entry name" value="Dimeric_a/b-barrel"/>
</dbReference>
<dbReference type="KEGG" id="span:AWL63_10785"/>
<dbReference type="OrthoDB" id="9798776at2"/>
<dbReference type="AlphaFoldDB" id="A0A1B3ZAD6"/>
<dbReference type="InterPro" id="IPR012577">
    <property type="entry name" value="NIPSNAP"/>
</dbReference>
<name>A0A1B3ZAD6_9SPHN</name>
<sequence length="121" mass="13827">MQSEAIVCEVRYRLDPQKRAEFEEYGRAWVRLIERFGGTHYGFFVPRAAPSNTTISFPGKGRHGEADVAVALFGFPNDAAYRRYRIELPLDPEAAAVIERFAEPPFESYERIFLQPLSGQL</sequence>
<dbReference type="SUPFAM" id="SSF54909">
    <property type="entry name" value="Dimeric alpha+beta barrel"/>
    <property type="match status" value="1"/>
</dbReference>
<dbReference type="Gene3D" id="3.30.70.100">
    <property type="match status" value="1"/>
</dbReference>
<dbReference type="Pfam" id="PF07978">
    <property type="entry name" value="NIPSNAP"/>
    <property type="match status" value="1"/>
</dbReference>
<dbReference type="Proteomes" id="UP000094256">
    <property type="component" value="Chromosome"/>
</dbReference>
<keyword evidence="3" id="KW-1185">Reference proteome</keyword>